<organism evidence="4 5">
    <name type="scientific">Filimonas lacunae</name>
    <dbReference type="NCBI Taxonomy" id="477680"/>
    <lineage>
        <taxon>Bacteria</taxon>
        <taxon>Pseudomonadati</taxon>
        <taxon>Bacteroidota</taxon>
        <taxon>Chitinophagia</taxon>
        <taxon>Chitinophagales</taxon>
        <taxon>Chitinophagaceae</taxon>
        <taxon>Filimonas</taxon>
    </lineage>
</organism>
<dbReference type="Proteomes" id="UP000186917">
    <property type="component" value="Unassembled WGS sequence"/>
</dbReference>
<dbReference type="Gene3D" id="2.60.120.200">
    <property type="match status" value="1"/>
</dbReference>
<evidence type="ECO:0000313" key="4">
    <source>
        <dbReference type="EMBL" id="SIS95854.1"/>
    </source>
</evidence>
<feature type="domain" description="Non-reducing end beta-L-arabinofuranosidase-like GH127 catalytic" evidence="2">
    <location>
        <begin position="550"/>
        <end position="851"/>
    </location>
</feature>
<dbReference type="InterPro" id="IPR008928">
    <property type="entry name" value="6-hairpin_glycosidase_sf"/>
</dbReference>
<dbReference type="STRING" id="477680.SAMN05421788_102328"/>
<dbReference type="InterPro" id="IPR049046">
    <property type="entry name" value="Beta-AFase-like_GH127_middle"/>
</dbReference>
<name>A0A1N7NBX0_9BACT</name>
<dbReference type="InterPro" id="IPR013320">
    <property type="entry name" value="ConA-like_dom_sf"/>
</dbReference>
<dbReference type="InterPro" id="IPR011081">
    <property type="entry name" value="Big_4"/>
</dbReference>
<dbReference type="GO" id="GO:0005975">
    <property type="term" value="P:carbohydrate metabolic process"/>
    <property type="evidence" value="ECO:0007669"/>
    <property type="project" value="InterPro"/>
</dbReference>
<proteinExistence type="predicted"/>
<dbReference type="SUPFAM" id="SSF49899">
    <property type="entry name" value="Concanavalin A-like lectins/glucanases"/>
    <property type="match status" value="1"/>
</dbReference>
<evidence type="ECO:0000259" key="3">
    <source>
        <dbReference type="Pfam" id="PF20736"/>
    </source>
</evidence>
<feature type="domain" description="Bacterial Ig-like" evidence="1">
    <location>
        <begin position="309"/>
        <end position="368"/>
    </location>
</feature>
<dbReference type="PANTHER" id="PTHR31151:SF0">
    <property type="entry name" value="PROLINE-TRNA LIGASE (DUF1680)"/>
    <property type="match status" value="1"/>
</dbReference>
<dbReference type="Pfam" id="PF07532">
    <property type="entry name" value="Big_4"/>
    <property type="match status" value="1"/>
</dbReference>
<feature type="domain" description="Non-reducing end beta-L-arabinofuranosidase-like GH127 catalytic" evidence="2">
    <location>
        <begin position="411"/>
        <end position="500"/>
    </location>
</feature>
<dbReference type="GO" id="GO:0004553">
    <property type="term" value="F:hydrolase activity, hydrolyzing O-glycosyl compounds"/>
    <property type="evidence" value="ECO:0007669"/>
    <property type="project" value="UniProtKB-ARBA"/>
</dbReference>
<dbReference type="PANTHER" id="PTHR31151">
    <property type="entry name" value="PROLINE-TRNA LIGASE (DUF1680)"/>
    <property type="match status" value="1"/>
</dbReference>
<evidence type="ECO:0000313" key="5">
    <source>
        <dbReference type="Proteomes" id="UP000186917"/>
    </source>
</evidence>
<dbReference type="Pfam" id="PF13385">
    <property type="entry name" value="Laminin_G_3"/>
    <property type="match status" value="1"/>
</dbReference>
<dbReference type="Pfam" id="PF20736">
    <property type="entry name" value="Glyco_hydro127M"/>
    <property type="match status" value="1"/>
</dbReference>
<protein>
    <submittedName>
        <fullName evidence="4">DUF1680 family protein</fullName>
    </submittedName>
</protein>
<dbReference type="Pfam" id="PF07944">
    <property type="entry name" value="Beta-AFase-like_GH127_cat"/>
    <property type="match status" value="2"/>
</dbReference>
<dbReference type="SUPFAM" id="SSF48208">
    <property type="entry name" value="Six-hairpin glycosidases"/>
    <property type="match status" value="1"/>
</dbReference>
<dbReference type="AlphaFoldDB" id="A0A1N7NBX0"/>
<evidence type="ECO:0000259" key="1">
    <source>
        <dbReference type="Pfam" id="PF07532"/>
    </source>
</evidence>
<reference evidence="5" key="1">
    <citation type="submission" date="2017-01" db="EMBL/GenBank/DDBJ databases">
        <authorList>
            <person name="Varghese N."/>
            <person name="Submissions S."/>
        </authorList>
    </citation>
    <scope>NUCLEOTIDE SEQUENCE [LARGE SCALE GENOMIC DNA]</scope>
    <source>
        <strain evidence="5">DSM 21054</strain>
    </source>
</reference>
<dbReference type="InterPro" id="IPR012878">
    <property type="entry name" value="Beta-AFase-like_GH127_cat"/>
</dbReference>
<evidence type="ECO:0000259" key="2">
    <source>
        <dbReference type="Pfam" id="PF07944"/>
    </source>
</evidence>
<gene>
    <name evidence="4" type="ORF">SAMN05421788_102328</name>
</gene>
<keyword evidence="5" id="KW-1185">Reference proteome</keyword>
<dbReference type="EMBL" id="FTOR01000002">
    <property type="protein sequence ID" value="SIS95854.1"/>
    <property type="molecule type" value="Genomic_DNA"/>
</dbReference>
<feature type="domain" description="Non-reducing end beta-L-arabinofuranosidase-like GH127 middle" evidence="3">
    <location>
        <begin position="864"/>
        <end position="955"/>
    </location>
</feature>
<accession>A0A1N7NBX0</accession>
<sequence length="1039" mass="114990">MAKIDLLKRPAYSYFHRMKMYKRLFRIILLVAVGMQEGNVARAQNGDQILDGIGETGMIARYVFNGDTKDWSRNTLHGKAQGAGVTFINDTKFGKVLSLPGDSSAFVTLPGEAFTDLESLSISGWVLLRSKQPGQYLFDFGKDAGKHFFAAPTGANGKEGFQAQITAAKTDKSGAVAPAIELNKWVHLAIVIDVPTQTMTTYVNSKPVAKSKDIPQELSAVFSQQAGEKPFLYIGKSLLPGNPGLNALLHDFRIYRVPLSHQQVAGIFRNAQRGVNDGAVNTTAKKEDDLPHFSPTTPQLYNAYLTKVSDVAVETETGNLPRLPSYVTGTYKDNRKGPLVRVLWPEAIDNTAVATPGQYTVTGRVAGTSFQPRALVTIKNAGRPALPAVKLEPFALQQVTLTGDIHGHATKFIENRNKFIDTLAKTDPNSFLYMFRQAFGQPQPAGARPLGVWDSEDTKLRGHATGHYLTAIAQAYAGTGYDKALQANFAAKMEYMVNTLYQLSQLSGKPKEAGGAYVADATAVPPAPGKSVYDSELSEAGIRTDYWNWGTGFISAYPPDQFIMLEKGAKYGGQKTQIWAPYYTLHKILAGLMDIYEVSGNKKALDIAAGMGDWVYARLSKVPADTLIKMWNTYIAGEFGGMNEAMARLYRLTGKQDYLKTAQLFDNIRVFYGDKAHTHGLAKNVDIFRGLHANQHIPQIVGSIEMYRVSHNPDYYKIADNFWYKTVNDYMYSIGGVAGARNPANAECFISQPATLYENGFSGEGQNETCATYNMLKLTSDLFMFDQKAEYMDYYERALYNDILASVAENSPANTYHIPLRPGSVKQFSNEDMTGFTCCNGTALESSTKLQNSIYFKSTDNQALYVNLYIPSTLEWTARNITVEQTTDFPKADNSRLTIKGSGTFDVYVRVPDWATKGFFVKINGKDQSLTAKPGSYLKISRSWKDGDVVDVKMPFQFHLAPVMDQQNIASLFYGPVLLAAQEPAARKDWRTITLDGKDISKSIKGDPQQLQFTIGDVAFKPFYETYGRHSVYLDVKLK</sequence>